<feature type="domain" description="Cadherin" evidence="12">
    <location>
        <begin position="1009"/>
        <end position="1103"/>
    </location>
</feature>
<feature type="domain" description="Cadherin" evidence="12">
    <location>
        <begin position="812"/>
        <end position="885"/>
    </location>
</feature>
<keyword evidence="9" id="KW-0325">Glycoprotein</keyword>
<feature type="domain" description="Cadherin" evidence="12">
    <location>
        <begin position="1104"/>
        <end position="1166"/>
    </location>
</feature>
<dbReference type="GO" id="GO:0007398">
    <property type="term" value="P:ectoderm development"/>
    <property type="evidence" value="ECO:0007669"/>
    <property type="project" value="UniProtKB-ARBA"/>
</dbReference>
<keyword evidence="4" id="KW-0732">Signal</keyword>
<dbReference type="InterPro" id="IPR039808">
    <property type="entry name" value="Cadherin"/>
</dbReference>
<dbReference type="InterPro" id="IPR020894">
    <property type="entry name" value="Cadherin_CS"/>
</dbReference>
<evidence type="ECO:0000256" key="3">
    <source>
        <dbReference type="ARBA" id="ARBA00022723"/>
    </source>
</evidence>
<evidence type="ECO:0000256" key="11">
    <source>
        <dbReference type="SAM" id="MobiDB-lite"/>
    </source>
</evidence>
<evidence type="ECO:0000256" key="5">
    <source>
        <dbReference type="ARBA" id="ARBA00022737"/>
    </source>
</evidence>
<reference evidence="13" key="1">
    <citation type="submission" date="2020-07" db="EMBL/GenBank/DDBJ databases">
        <title>Clarias magur genome sequencing, assembly and annotation.</title>
        <authorList>
            <person name="Kushwaha B."/>
            <person name="Kumar R."/>
            <person name="Das P."/>
            <person name="Joshi C.G."/>
            <person name="Kumar D."/>
            <person name="Nagpure N.S."/>
            <person name="Pandey M."/>
            <person name="Agarwal S."/>
            <person name="Srivastava S."/>
            <person name="Singh M."/>
            <person name="Sahoo L."/>
            <person name="Jayasankar P."/>
            <person name="Meher P.K."/>
            <person name="Koringa P.G."/>
            <person name="Iquebal M.A."/>
            <person name="Das S.P."/>
            <person name="Bit A."/>
            <person name="Patnaik S."/>
            <person name="Patel N."/>
            <person name="Shah T.M."/>
            <person name="Hinsu A."/>
            <person name="Jena J.K."/>
        </authorList>
    </citation>
    <scope>NUCLEOTIDE SEQUENCE</scope>
    <source>
        <strain evidence="13">CIFAMagur01</strain>
        <tissue evidence="13">Testis</tissue>
    </source>
</reference>
<name>A0A8J4UIY0_CLAMG</name>
<accession>A0A8J4UIY0</accession>
<feature type="domain" description="Cadherin" evidence="12">
    <location>
        <begin position="666"/>
        <end position="784"/>
    </location>
</feature>
<dbReference type="Proteomes" id="UP000727407">
    <property type="component" value="Unassembled WGS sequence"/>
</dbReference>
<feature type="domain" description="Cadherin" evidence="12">
    <location>
        <begin position="886"/>
        <end position="1001"/>
    </location>
</feature>
<dbReference type="PANTHER" id="PTHR24027">
    <property type="entry name" value="CADHERIN-23"/>
    <property type="match status" value="1"/>
</dbReference>
<evidence type="ECO:0000256" key="6">
    <source>
        <dbReference type="ARBA" id="ARBA00022837"/>
    </source>
</evidence>
<keyword evidence="5" id="KW-0677">Repeat</keyword>
<feature type="domain" description="Cadherin" evidence="12">
    <location>
        <begin position="339"/>
        <end position="447"/>
    </location>
</feature>
<dbReference type="PROSITE" id="PS00232">
    <property type="entry name" value="CADHERIN_1"/>
    <property type="match status" value="5"/>
</dbReference>
<evidence type="ECO:0000256" key="1">
    <source>
        <dbReference type="ARBA" id="ARBA00004236"/>
    </source>
</evidence>
<comment type="caution">
    <text evidence="13">The sequence shown here is derived from an EMBL/GenBank/DDBJ whole genome shotgun (WGS) entry which is preliminary data.</text>
</comment>
<evidence type="ECO:0000256" key="7">
    <source>
        <dbReference type="ARBA" id="ARBA00022889"/>
    </source>
</evidence>
<dbReference type="GO" id="GO:0016339">
    <property type="term" value="P:calcium-dependent cell-cell adhesion via plasma membrane cell adhesion molecules"/>
    <property type="evidence" value="ECO:0007669"/>
    <property type="project" value="TreeGrafter"/>
</dbReference>
<proteinExistence type="predicted"/>
<feature type="domain" description="Cadherin" evidence="12">
    <location>
        <begin position="226"/>
        <end position="346"/>
    </location>
</feature>
<dbReference type="CDD" id="cd11304">
    <property type="entry name" value="Cadherin_repeat"/>
    <property type="match status" value="8"/>
</dbReference>
<evidence type="ECO:0000259" key="12">
    <source>
        <dbReference type="PROSITE" id="PS50268"/>
    </source>
</evidence>
<keyword evidence="7" id="KW-0130">Cell adhesion</keyword>
<evidence type="ECO:0000313" key="13">
    <source>
        <dbReference type="EMBL" id="KAF5895565.1"/>
    </source>
</evidence>
<gene>
    <name evidence="13" type="ORF">DAT39_014730</name>
</gene>
<keyword evidence="8" id="KW-0472">Membrane</keyword>
<dbReference type="GO" id="GO:0008013">
    <property type="term" value="F:beta-catenin binding"/>
    <property type="evidence" value="ECO:0007669"/>
    <property type="project" value="TreeGrafter"/>
</dbReference>
<dbReference type="Pfam" id="PF00028">
    <property type="entry name" value="Cadherin"/>
    <property type="match status" value="10"/>
</dbReference>
<keyword evidence="14" id="KW-1185">Reference proteome</keyword>
<comment type="subcellular location">
    <subcellularLocation>
        <location evidence="1">Cell membrane</location>
    </subcellularLocation>
</comment>
<dbReference type="GO" id="GO:0034332">
    <property type="term" value="P:adherens junction organization"/>
    <property type="evidence" value="ECO:0007669"/>
    <property type="project" value="UniProtKB-ARBA"/>
</dbReference>
<dbReference type="GO" id="GO:0016342">
    <property type="term" value="C:catenin complex"/>
    <property type="evidence" value="ECO:0007669"/>
    <property type="project" value="TreeGrafter"/>
</dbReference>
<dbReference type="PANTHER" id="PTHR24027:SF319">
    <property type="entry name" value="CADHERIN-1"/>
    <property type="match status" value="1"/>
</dbReference>
<evidence type="ECO:0000256" key="10">
    <source>
        <dbReference type="PROSITE-ProRule" id="PRU00043"/>
    </source>
</evidence>
<dbReference type="InterPro" id="IPR014868">
    <property type="entry name" value="Cadherin_pro_dom"/>
</dbReference>
<dbReference type="GO" id="GO:0005737">
    <property type="term" value="C:cytoplasm"/>
    <property type="evidence" value="ECO:0007669"/>
    <property type="project" value="TreeGrafter"/>
</dbReference>
<feature type="domain" description="Cadherin" evidence="12">
    <location>
        <begin position="448"/>
        <end position="563"/>
    </location>
</feature>
<dbReference type="GO" id="GO:0007043">
    <property type="term" value="P:cell-cell junction assembly"/>
    <property type="evidence" value="ECO:0007669"/>
    <property type="project" value="TreeGrafter"/>
</dbReference>
<feature type="region of interest" description="Disordered" evidence="11">
    <location>
        <begin position="63"/>
        <end position="94"/>
    </location>
</feature>
<feature type="compositionally biased region" description="Basic and acidic residues" evidence="11">
    <location>
        <begin position="68"/>
        <end position="77"/>
    </location>
</feature>
<organism evidence="13 14">
    <name type="scientific">Clarias magur</name>
    <name type="common">Asian catfish</name>
    <name type="synonym">Macropteronotus magur</name>
    <dbReference type="NCBI Taxonomy" id="1594786"/>
    <lineage>
        <taxon>Eukaryota</taxon>
        <taxon>Metazoa</taxon>
        <taxon>Chordata</taxon>
        <taxon>Craniata</taxon>
        <taxon>Vertebrata</taxon>
        <taxon>Euteleostomi</taxon>
        <taxon>Actinopterygii</taxon>
        <taxon>Neopterygii</taxon>
        <taxon>Teleostei</taxon>
        <taxon>Ostariophysi</taxon>
        <taxon>Siluriformes</taxon>
        <taxon>Clariidae</taxon>
        <taxon>Clarias</taxon>
    </lineage>
</organism>
<evidence type="ECO:0000256" key="8">
    <source>
        <dbReference type="ARBA" id="ARBA00023136"/>
    </source>
</evidence>
<feature type="domain" description="Cadherin" evidence="12">
    <location>
        <begin position="571"/>
        <end position="665"/>
    </location>
</feature>
<keyword evidence="3" id="KW-0479">Metal-binding</keyword>
<dbReference type="GO" id="GO:0001764">
    <property type="term" value="P:neuron migration"/>
    <property type="evidence" value="ECO:0007669"/>
    <property type="project" value="UniProtKB-ARBA"/>
</dbReference>
<dbReference type="OrthoDB" id="6079678at2759"/>
<dbReference type="FunFam" id="2.60.40.60:FF:000022">
    <property type="entry name" value="Cadherin 2"/>
    <property type="match status" value="4"/>
</dbReference>
<dbReference type="GO" id="GO:0045296">
    <property type="term" value="F:cadherin binding"/>
    <property type="evidence" value="ECO:0007669"/>
    <property type="project" value="TreeGrafter"/>
</dbReference>
<keyword evidence="6 10" id="KW-0106">Calcium</keyword>
<evidence type="ECO:0000256" key="9">
    <source>
        <dbReference type="ARBA" id="ARBA00023180"/>
    </source>
</evidence>
<dbReference type="GO" id="GO:0007156">
    <property type="term" value="P:homophilic cell adhesion via plasma membrane adhesion molecules"/>
    <property type="evidence" value="ECO:0007669"/>
    <property type="project" value="InterPro"/>
</dbReference>
<dbReference type="SUPFAM" id="SSF49313">
    <property type="entry name" value="Cadherin-like"/>
    <property type="match status" value="11"/>
</dbReference>
<dbReference type="PROSITE" id="PS50268">
    <property type="entry name" value="CADHERIN_2"/>
    <property type="match status" value="10"/>
</dbReference>
<dbReference type="SMART" id="SM00112">
    <property type="entry name" value="CA"/>
    <property type="match status" value="9"/>
</dbReference>
<dbReference type="Gene3D" id="2.60.40.60">
    <property type="entry name" value="Cadherins"/>
    <property type="match status" value="11"/>
</dbReference>
<dbReference type="InterPro" id="IPR002126">
    <property type="entry name" value="Cadherin-like_dom"/>
</dbReference>
<keyword evidence="2" id="KW-1003">Cell membrane</keyword>
<evidence type="ECO:0000256" key="4">
    <source>
        <dbReference type="ARBA" id="ARBA00022729"/>
    </source>
</evidence>
<dbReference type="GO" id="GO:0005509">
    <property type="term" value="F:calcium ion binding"/>
    <property type="evidence" value="ECO:0007669"/>
    <property type="project" value="UniProtKB-UniRule"/>
</dbReference>
<evidence type="ECO:0000313" key="14">
    <source>
        <dbReference type="Proteomes" id="UP000727407"/>
    </source>
</evidence>
<evidence type="ECO:0000256" key="2">
    <source>
        <dbReference type="ARBA" id="ARBA00022475"/>
    </source>
</evidence>
<dbReference type="PRINTS" id="PR00205">
    <property type="entry name" value="CADHERIN"/>
</dbReference>
<dbReference type="AlphaFoldDB" id="A0A8J4UIY0"/>
<dbReference type="GO" id="GO:0042074">
    <property type="term" value="P:cell migration involved in gastrulation"/>
    <property type="evidence" value="ECO:0007669"/>
    <property type="project" value="UniProtKB-ARBA"/>
</dbReference>
<dbReference type="EMBL" id="QNUK01000317">
    <property type="protein sequence ID" value="KAF5895565.1"/>
    <property type="molecule type" value="Genomic_DNA"/>
</dbReference>
<dbReference type="GO" id="GO:0030010">
    <property type="term" value="P:establishment of cell polarity"/>
    <property type="evidence" value="ECO:0007669"/>
    <property type="project" value="UniProtKB-ARBA"/>
</dbReference>
<protein>
    <submittedName>
        <fullName evidence="13">B-cadherin-like isoform X1</fullName>
    </submittedName>
</protein>
<feature type="domain" description="Cadherin" evidence="12">
    <location>
        <begin position="122"/>
        <end position="225"/>
    </location>
</feature>
<sequence length="1199" mass="131866">MGTVIGSIVFNDCSGRTLTDFMSTDARYHVESDGTVKLNTRVTLHNGYNMFSVHAWDSMGKKHTASVRVEHQGRDSHQNNQQEDVDEIESAQNESPSGVLVLEFPKSDGLRRRKRGWTFPPISLVENDVRGPYPKPVVQIKSHYAKETTMAYTITGEGADLPPVGIFTIAKNTGWLSVSRSLDREVKAKYVLLVNVYSPTDPTIKEDPLEVIIQVMDQNDNSPVFTQNPFLGSVPEAAKIGVEFMAITATDADDPDTDNAAVRYSIISQTPPEPTPNMFDINPVTGAIRVNADGLDRAKYPEYTLEIQAADAQGEGRITKGKAIITVTDNNDKASTKARWVIPPISLMENNRGPYPKQIVQIKSSHTKEAAIVYTITGEGADQPPVGLFTIPRNTGWLSVSGSLDREAKAKYVLLVHAHSPTDPSIKEDPMEVIVQVMDQNDNTPVFTQNPFLGSVPGAAKIGVEFMTITATDADDPDTDNADVRYSIISQTPPEPTPNMFGINSVTGAIRVNADGLDRAKYPEYTLEIQAADMKGHGRATKGKAIITVTDNSDKASTESPGIWEISPICIPENSRGPFPEQLAQIKYRHAKQSEVVYSITGEGADQGLFTVNKYSGKLSVTKPLDRETKHEYVLQAHATVNGRKEHLNDITIHVIDQNDNKPVFIQGQFRGSVPKTSKQGFEFMTISATDADDSKTGNIRYSIMSQDPPLPQPNMFEINSYSGEIQVNDEGFDIEKYPEYTLEIQAADMQGHGRATKGKAIITVTDNSDKASAKGTWVIPPIQVPENALGRLGQYPIKIVQIKSSHAKVTRVKYVISGGGADLPPVGLFIMEKNTGELFAARPLDRETRDKYTLQAHVIGDNMHDVTVDFTIHVVDQNDNRPVFTQDPFIGSVSDASKIGFEFMTISATDADDPNTDNADIRYSIISQSPPEPSPNIFAVNPVTGAVRVNAEGLDSVKYSKYVLKIQAADMQGNGYSTLGDAVILVHDIKEETMTESPGIWEISPICIPENSRGPFPEQLAQITSKHAKQSEVVYSITGEGADQGLFTVNKYSGKLSVTKPLDRETKHEYVLQAHATVNGRKEHLNDITIHVIDQNDNKPVFTQGQFRGSVPKTSKQGFEFMTISATDADDSKTGNIRYSIMSQDPPLPQPNMFEINSYSGEIQVNDEGFDIEEEAFLRRRQDFNVTADINILVSMFS</sequence>
<dbReference type="GO" id="GO:0001841">
    <property type="term" value="P:neural tube formation"/>
    <property type="evidence" value="ECO:0007669"/>
    <property type="project" value="UniProtKB-ARBA"/>
</dbReference>
<dbReference type="GO" id="GO:0044331">
    <property type="term" value="P:cell-cell adhesion mediated by cadherin"/>
    <property type="evidence" value="ECO:0007669"/>
    <property type="project" value="TreeGrafter"/>
</dbReference>
<dbReference type="Pfam" id="PF08758">
    <property type="entry name" value="Cadherin_pro"/>
    <property type="match status" value="1"/>
</dbReference>
<dbReference type="InterPro" id="IPR015919">
    <property type="entry name" value="Cadherin-like_sf"/>
</dbReference>
<dbReference type="GO" id="GO:0000902">
    <property type="term" value="P:cell morphogenesis"/>
    <property type="evidence" value="ECO:0007669"/>
    <property type="project" value="TreeGrafter"/>
</dbReference>
<dbReference type="GO" id="GO:0005912">
    <property type="term" value="C:adherens junction"/>
    <property type="evidence" value="ECO:0007669"/>
    <property type="project" value="TreeGrafter"/>
</dbReference>
<dbReference type="FunFam" id="2.60.40.60:FF:000011">
    <property type="entry name" value="Cadherin 1"/>
    <property type="match status" value="5"/>
</dbReference>
<dbReference type="GO" id="GO:0007498">
    <property type="term" value="P:mesoderm development"/>
    <property type="evidence" value="ECO:0007669"/>
    <property type="project" value="UniProtKB-ARBA"/>
</dbReference>